<dbReference type="EMBL" id="CANTFK010000094">
    <property type="protein sequence ID" value="CAI5706489.1"/>
    <property type="molecule type" value="Genomic_DNA"/>
</dbReference>
<dbReference type="EMBL" id="CAKLBC010000580">
    <property type="protein sequence ID" value="CAH0487061.1"/>
    <property type="molecule type" value="Genomic_DNA"/>
</dbReference>
<reference evidence="4" key="2">
    <citation type="submission" date="2022-12" db="EMBL/GenBank/DDBJ databases">
        <authorList>
            <person name="Webb A."/>
        </authorList>
    </citation>
    <scope>NUCLEOTIDE SEQUENCE</scope>
    <source>
        <strain evidence="4">Pf2</strain>
    </source>
</reference>
<evidence type="ECO:0000313" key="6">
    <source>
        <dbReference type="Proteomes" id="UP001159659"/>
    </source>
</evidence>
<proteinExistence type="predicted"/>
<dbReference type="AlphaFoldDB" id="A0AAV0SVP4"/>
<dbReference type="PANTHER" id="PTHR47112">
    <property type="entry name" value="PX DOMAIN-CONTAINING PROTEIN"/>
    <property type="match status" value="1"/>
</dbReference>
<dbReference type="Gene3D" id="3.90.1720.10">
    <property type="entry name" value="endopeptidase domain like (from Nostoc punctiforme)"/>
    <property type="match status" value="1"/>
</dbReference>
<evidence type="ECO:0000259" key="2">
    <source>
        <dbReference type="PROSITE" id="PS50195"/>
    </source>
</evidence>
<protein>
    <recommendedName>
        <fullName evidence="2">PX domain-containing protein</fullName>
    </recommendedName>
</protein>
<accession>A0AAV0SVP4</accession>
<dbReference type="CDD" id="cd06093">
    <property type="entry name" value="PX_domain"/>
    <property type="match status" value="1"/>
</dbReference>
<dbReference type="Proteomes" id="UP001159659">
    <property type="component" value="Unassembled WGS sequence"/>
</dbReference>
<dbReference type="GO" id="GO:0035091">
    <property type="term" value="F:phosphatidylinositol binding"/>
    <property type="evidence" value="ECO:0007669"/>
    <property type="project" value="InterPro"/>
</dbReference>
<sequence length="544" mass="60718">MLAFHRFASSGSEDSDEEEEEKEETENQSSSLKQNTLQSMQLLPQSDHSTALQSSKTQAKSTESSVSLVVLNITVTDDQGDSMSTILPVSTASQDNMSVLQIKLDAIRQMQADLHRSVNSTRERLQRLLVHEADRFILYLENEKQWLIDEQQSIGHYILGCTSREIHLELVPISRMPQPTIDLAIVGTKKKISDLSQRPYTCYVIDIIFNGTTWQLARRYNDFNDLHSHLKRKHPDIELPGLPSKHVFTPVEGALINHRKEQLEVFLKQLLLHPIASTDVLLMSFLGVVSVSRDPELGLSDKRVIHVTSLHDSVTCGDVILFSCRFGASRLQRKFTGSKYDHIGIVVPGESRFLLQIMEATSEGIQVHNLKTRLMAYAREVSNSIVLRKVKTERTPELIALLEKFIRHVEGNPYSILGILHFTGESDRDMLDNSVSGASAGCEEADDIVSDFGSSVSSTPSPMTEGVDLSKPQDAKRKYFCSSLVASAWKELGWLQTKRKSTSFWPGSFEDGGEVEKLLAPGVVLAPEAVIDCRIIEVGLSVQC</sequence>
<evidence type="ECO:0000313" key="5">
    <source>
        <dbReference type="Proteomes" id="UP001157938"/>
    </source>
</evidence>
<dbReference type="InterPro" id="IPR036871">
    <property type="entry name" value="PX_dom_sf"/>
</dbReference>
<feature type="region of interest" description="Disordered" evidence="1">
    <location>
        <begin position="1"/>
        <end position="42"/>
    </location>
</feature>
<feature type="compositionally biased region" description="Acidic residues" evidence="1">
    <location>
        <begin position="13"/>
        <end position="26"/>
    </location>
</feature>
<reference evidence="3 5" key="1">
    <citation type="submission" date="2021-11" db="EMBL/GenBank/DDBJ databases">
        <authorList>
            <person name="Islam A."/>
            <person name="Islam S."/>
            <person name="Flora M.S."/>
            <person name="Rahman M."/>
            <person name="Ziaur R.M."/>
            <person name="Epstein J.H."/>
            <person name="Hassan M."/>
            <person name="Klassen M."/>
            <person name="Woodard K."/>
            <person name="Webb A."/>
            <person name="Webby R.J."/>
            <person name="El Zowalaty M.E."/>
        </authorList>
    </citation>
    <scope>NUCLEOTIDE SEQUENCE [LARGE SCALE GENOMIC DNA]</scope>
    <source>
        <strain evidence="3">Pf1</strain>
    </source>
</reference>
<evidence type="ECO:0000313" key="3">
    <source>
        <dbReference type="EMBL" id="CAH0487061.1"/>
    </source>
</evidence>
<evidence type="ECO:0000256" key="1">
    <source>
        <dbReference type="SAM" id="MobiDB-lite"/>
    </source>
</evidence>
<name>A0AAV0SVP4_9STRA</name>
<evidence type="ECO:0000313" key="4">
    <source>
        <dbReference type="EMBL" id="CAI5706489.1"/>
    </source>
</evidence>
<dbReference type="Pfam" id="PF00787">
    <property type="entry name" value="PX"/>
    <property type="match status" value="1"/>
</dbReference>
<organism evidence="4 6">
    <name type="scientific">Peronospora farinosa</name>
    <dbReference type="NCBI Taxonomy" id="134698"/>
    <lineage>
        <taxon>Eukaryota</taxon>
        <taxon>Sar</taxon>
        <taxon>Stramenopiles</taxon>
        <taxon>Oomycota</taxon>
        <taxon>Peronosporomycetes</taxon>
        <taxon>Peronosporales</taxon>
        <taxon>Peronosporaceae</taxon>
        <taxon>Peronospora</taxon>
    </lineage>
</organism>
<dbReference type="SUPFAM" id="SSF54001">
    <property type="entry name" value="Cysteine proteinases"/>
    <property type="match status" value="1"/>
</dbReference>
<dbReference type="PANTHER" id="PTHR47112:SF1">
    <property type="entry name" value="PX DOMAIN-CONTAINING PROTEIN"/>
    <property type="match status" value="1"/>
</dbReference>
<keyword evidence="5" id="KW-1185">Reference proteome</keyword>
<dbReference type="InterPro" id="IPR038765">
    <property type="entry name" value="Papain-like_cys_pep_sf"/>
</dbReference>
<dbReference type="PROSITE" id="PS50195">
    <property type="entry name" value="PX"/>
    <property type="match status" value="1"/>
</dbReference>
<dbReference type="SMART" id="SM00312">
    <property type="entry name" value="PX"/>
    <property type="match status" value="1"/>
</dbReference>
<feature type="domain" description="PX" evidence="2">
    <location>
        <begin position="181"/>
        <end position="292"/>
    </location>
</feature>
<feature type="compositionally biased region" description="Polar residues" evidence="1">
    <location>
        <begin position="32"/>
        <end position="42"/>
    </location>
</feature>
<gene>
    <name evidence="3" type="ORF">PFR001_LOCUS2643</name>
    <name evidence="4" type="ORF">PFR002_LOCUS1063</name>
</gene>
<dbReference type="SUPFAM" id="SSF64268">
    <property type="entry name" value="PX domain"/>
    <property type="match status" value="1"/>
</dbReference>
<comment type="caution">
    <text evidence="4">The sequence shown here is derived from an EMBL/GenBank/DDBJ whole genome shotgun (WGS) entry which is preliminary data.</text>
</comment>
<dbReference type="Gene3D" id="3.30.1520.10">
    <property type="entry name" value="Phox-like domain"/>
    <property type="match status" value="1"/>
</dbReference>
<dbReference type="InterPro" id="IPR001683">
    <property type="entry name" value="PX_dom"/>
</dbReference>
<dbReference type="Proteomes" id="UP001157938">
    <property type="component" value="Unassembled WGS sequence"/>
</dbReference>